<organism evidence="1 2">
    <name type="scientific">Aquiflexum balticum DSM 16537</name>
    <dbReference type="NCBI Taxonomy" id="758820"/>
    <lineage>
        <taxon>Bacteria</taxon>
        <taxon>Pseudomonadati</taxon>
        <taxon>Bacteroidota</taxon>
        <taxon>Cytophagia</taxon>
        <taxon>Cytophagales</taxon>
        <taxon>Cyclobacteriaceae</taxon>
        <taxon>Aquiflexum</taxon>
    </lineage>
</organism>
<accession>A0A1W2H114</accession>
<dbReference type="PROSITE" id="PS51257">
    <property type="entry name" value="PROKAR_LIPOPROTEIN"/>
    <property type="match status" value="1"/>
</dbReference>
<evidence type="ECO:0000313" key="2">
    <source>
        <dbReference type="Proteomes" id="UP000192333"/>
    </source>
</evidence>
<dbReference type="AlphaFoldDB" id="A0A1W2H114"/>
<keyword evidence="2" id="KW-1185">Reference proteome</keyword>
<name>A0A1W2H114_9BACT</name>
<protein>
    <recommendedName>
        <fullName evidence="3">Peptidyl-prolyl cis-trans isomerase</fullName>
    </recommendedName>
</protein>
<evidence type="ECO:0000313" key="1">
    <source>
        <dbReference type="EMBL" id="SMD42322.1"/>
    </source>
</evidence>
<proteinExistence type="predicted"/>
<dbReference type="Proteomes" id="UP000192333">
    <property type="component" value="Chromosome I"/>
</dbReference>
<sequence length="301" mass="35462">MKVRNRKYSMLRSINNWLFLFLLAGISSCDLFKFKSSEDQEDDPILASVGNQNLRKSELSFITGGSNSSEDSANIAASYLQSWVRKQLMIKEAGKSMTFDEGEINRKLLDYKYALMVYEFEKKYVEDNLSNEISQDEIEEYYQANQSNFSLKEIIVKTNFLKMEKEASAQNRNMERLLKSNKKSDIDNLKELASKQASNYFLEDSTWVKFEDIIINTPLSNHPNKVQLLKNNSLIVTEDERYRYYFKILEYKLQDQIPPREFVQDEITKILLNKKRIELVDKLNKEIYARALENNEFIIYE</sequence>
<evidence type="ECO:0008006" key="3">
    <source>
        <dbReference type="Google" id="ProtNLM"/>
    </source>
</evidence>
<dbReference type="STRING" id="758820.SAMN00777080_0869"/>
<reference evidence="2" key="1">
    <citation type="submission" date="2017-04" db="EMBL/GenBank/DDBJ databases">
        <authorList>
            <person name="Varghese N."/>
            <person name="Submissions S."/>
        </authorList>
    </citation>
    <scope>NUCLEOTIDE SEQUENCE [LARGE SCALE GENOMIC DNA]</scope>
    <source>
        <strain evidence="2">DSM 16537</strain>
    </source>
</reference>
<gene>
    <name evidence="1" type="ORF">SAMN00777080_0869</name>
</gene>
<dbReference type="EMBL" id="LT838813">
    <property type="protein sequence ID" value="SMD42322.1"/>
    <property type="molecule type" value="Genomic_DNA"/>
</dbReference>